<keyword evidence="3" id="KW-1185">Reference proteome</keyword>
<dbReference type="EMBL" id="CM016560">
    <property type="protein sequence ID" value="TKV96700.1"/>
    <property type="molecule type" value="Genomic_DNA"/>
</dbReference>
<feature type="signal peptide" evidence="1">
    <location>
        <begin position="1"/>
        <end position="16"/>
    </location>
</feature>
<dbReference type="AlphaFoldDB" id="A0A4U6T4R5"/>
<protein>
    <submittedName>
        <fullName evidence="2">Uncharacterized protein</fullName>
    </submittedName>
</protein>
<reference evidence="2" key="1">
    <citation type="submission" date="2019-03" db="EMBL/GenBank/DDBJ databases">
        <title>WGS assembly of Setaria viridis.</title>
        <authorList>
            <person name="Huang P."/>
            <person name="Jenkins J."/>
            <person name="Grimwood J."/>
            <person name="Barry K."/>
            <person name="Healey A."/>
            <person name="Mamidi S."/>
            <person name="Sreedasyam A."/>
            <person name="Shu S."/>
            <person name="Feldman M."/>
            <person name="Wu J."/>
            <person name="Yu Y."/>
            <person name="Chen C."/>
            <person name="Johnson J."/>
            <person name="Rokhsar D."/>
            <person name="Baxter I."/>
            <person name="Schmutz J."/>
            <person name="Brutnell T."/>
            <person name="Kellogg E."/>
        </authorList>
    </citation>
    <scope>NUCLEOTIDE SEQUENCE [LARGE SCALE GENOMIC DNA]</scope>
</reference>
<evidence type="ECO:0000313" key="2">
    <source>
        <dbReference type="EMBL" id="TKV96700.1"/>
    </source>
</evidence>
<dbReference type="Gramene" id="TKV96700">
    <property type="protein sequence ID" value="TKV96700"/>
    <property type="gene ID" value="SEVIR_9G445966v2"/>
</dbReference>
<feature type="chain" id="PRO_5020999618" evidence="1">
    <location>
        <begin position="17"/>
        <end position="48"/>
    </location>
</feature>
<keyword evidence="1" id="KW-0732">Signal</keyword>
<gene>
    <name evidence="2" type="ORF">SEVIR_9G445966v2</name>
</gene>
<accession>A0A4U6T4R5</accession>
<organism evidence="2 3">
    <name type="scientific">Setaria viridis</name>
    <name type="common">Green bristlegrass</name>
    <name type="synonym">Setaria italica subsp. viridis</name>
    <dbReference type="NCBI Taxonomy" id="4556"/>
    <lineage>
        <taxon>Eukaryota</taxon>
        <taxon>Viridiplantae</taxon>
        <taxon>Streptophyta</taxon>
        <taxon>Embryophyta</taxon>
        <taxon>Tracheophyta</taxon>
        <taxon>Spermatophyta</taxon>
        <taxon>Magnoliopsida</taxon>
        <taxon>Liliopsida</taxon>
        <taxon>Poales</taxon>
        <taxon>Poaceae</taxon>
        <taxon>PACMAD clade</taxon>
        <taxon>Panicoideae</taxon>
        <taxon>Panicodae</taxon>
        <taxon>Paniceae</taxon>
        <taxon>Cenchrinae</taxon>
        <taxon>Setaria</taxon>
    </lineage>
</organism>
<evidence type="ECO:0000256" key="1">
    <source>
        <dbReference type="SAM" id="SignalP"/>
    </source>
</evidence>
<dbReference type="Proteomes" id="UP000298652">
    <property type="component" value="Chromosome 9"/>
</dbReference>
<evidence type="ECO:0000313" key="3">
    <source>
        <dbReference type="Proteomes" id="UP000298652"/>
    </source>
</evidence>
<proteinExistence type="predicted"/>
<sequence length="48" mass="5426">MKAYLLLLMLCRATTIFVGLNFREEKEEKQASKEHIVQIGSMAVGITI</sequence>
<name>A0A4U6T4R5_SETVI</name>